<keyword evidence="1" id="KW-0472">Membrane</keyword>
<dbReference type="EMBL" id="JAUKPO010000001">
    <property type="protein sequence ID" value="MDO1444896.1"/>
    <property type="molecule type" value="Genomic_DNA"/>
</dbReference>
<sequence length="50" mass="5666">MYTSVFWIILALVAIVLVVYIAGNSKKRKRVINESTQKFPENKSTPRSAP</sequence>
<evidence type="ECO:0000313" key="2">
    <source>
        <dbReference type="EMBL" id="MDO1444896.1"/>
    </source>
</evidence>
<name>A0ABT8QZQ9_9BACT</name>
<keyword evidence="3" id="KW-1185">Reference proteome</keyword>
<evidence type="ECO:0000313" key="3">
    <source>
        <dbReference type="Proteomes" id="UP001168528"/>
    </source>
</evidence>
<protein>
    <submittedName>
        <fullName evidence="2">Uncharacterized protein</fullName>
    </submittedName>
</protein>
<dbReference type="RefSeq" id="WP_302035697.1">
    <property type="nucleotide sequence ID" value="NZ_JAUKPO010000001.1"/>
</dbReference>
<reference evidence="2" key="1">
    <citation type="submission" date="2023-07" db="EMBL/GenBank/DDBJ databases">
        <title>The genome sequence of Rhodocytophaga aerolata KACC 12507.</title>
        <authorList>
            <person name="Zhang X."/>
        </authorList>
    </citation>
    <scope>NUCLEOTIDE SEQUENCE</scope>
    <source>
        <strain evidence="2">KACC 12507</strain>
    </source>
</reference>
<dbReference type="Proteomes" id="UP001168528">
    <property type="component" value="Unassembled WGS sequence"/>
</dbReference>
<organism evidence="2 3">
    <name type="scientific">Rhodocytophaga aerolata</name>
    <dbReference type="NCBI Taxonomy" id="455078"/>
    <lineage>
        <taxon>Bacteria</taxon>
        <taxon>Pseudomonadati</taxon>
        <taxon>Bacteroidota</taxon>
        <taxon>Cytophagia</taxon>
        <taxon>Cytophagales</taxon>
        <taxon>Rhodocytophagaceae</taxon>
        <taxon>Rhodocytophaga</taxon>
    </lineage>
</organism>
<gene>
    <name evidence="2" type="ORF">Q0590_01470</name>
</gene>
<keyword evidence="1" id="KW-1133">Transmembrane helix</keyword>
<proteinExistence type="predicted"/>
<evidence type="ECO:0000256" key="1">
    <source>
        <dbReference type="SAM" id="Phobius"/>
    </source>
</evidence>
<comment type="caution">
    <text evidence="2">The sequence shown here is derived from an EMBL/GenBank/DDBJ whole genome shotgun (WGS) entry which is preliminary data.</text>
</comment>
<accession>A0ABT8QZQ9</accession>
<feature type="transmembrane region" description="Helical" evidence="1">
    <location>
        <begin position="6"/>
        <end position="23"/>
    </location>
</feature>
<keyword evidence="1" id="KW-0812">Transmembrane</keyword>